<name>A0ABU6RF59_9FABA</name>
<proteinExistence type="predicted"/>
<keyword evidence="2" id="KW-1185">Reference proteome</keyword>
<evidence type="ECO:0000313" key="1">
    <source>
        <dbReference type="EMBL" id="MED6122620.1"/>
    </source>
</evidence>
<accession>A0ABU6RF59</accession>
<dbReference type="Pfam" id="PF01812">
    <property type="entry name" value="5-FTHF_cyc-lig"/>
    <property type="match status" value="2"/>
</dbReference>
<dbReference type="InterPro" id="IPR024185">
    <property type="entry name" value="FTHF_cligase-like_sf"/>
</dbReference>
<evidence type="ECO:0008006" key="3">
    <source>
        <dbReference type="Google" id="ProtNLM"/>
    </source>
</evidence>
<dbReference type="PANTHER" id="PTHR13017">
    <property type="entry name" value="5-FORMYLTETRAHYDROFOLATE CYCLO-LIGASE-RELATED"/>
    <property type="match status" value="1"/>
</dbReference>
<dbReference type="InterPro" id="IPR037171">
    <property type="entry name" value="NagB/RpiA_transferase-like"/>
</dbReference>
<protein>
    <recommendedName>
        <fullName evidence="3">Methenyltetrahydrofolate synthase domain-containing protein</fullName>
    </recommendedName>
</protein>
<reference evidence="1 2" key="1">
    <citation type="journal article" date="2023" name="Plants (Basel)">
        <title>Bridging the Gap: Combining Genomics and Transcriptomics Approaches to Understand Stylosanthes scabra, an Orphan Legume from the Brazilian Caatinga.</title>
        <authorList>
            <person name="Ferreira-Neto J.R.C."/>
            <person name="da Silva M.D."/>
            <person name="Binneck E."/>
            <person name="de Melo N.F."/>
            <person name="da Silva R.H."/>
            <person name="de Melo A.L.T.M."/>
            <person name="Pandolfi V."/>
            <person name="Bustamante F.O."/>
            <person name="Brasileiro-Vidal A.C."/>
            <person name="Benko-Iseppon A.M."/>
        </authorList>
    </citation>
    <scope>NUCLEOTIDE SEQUENCE [LARGE SCALE GENOMIC DNA]</scope>
    <source>
        <tissue evidence="1">Leaves</tissue>
    </source>
</reference>
<dbReference type="InterPro" id="IPR002698">
    <property type="entry name" value="FTHF_cligase"/>
</dbReference>
<sequence length="615" mass="68191">MDLHALRLSHPFFILKNNTNTNAFSLNNGFNCRNRSWFKLEATNTNRNGAALDEASFEAERLALDAEARSAMAQQGEASISDSNDPKAWKWIIRKRIWDYMEAHNFAQNPRPVHHRIPNFVGASSAADKMRGLDVFQAAKCVKVNPDSPQKQVRFLTLSDGKKLLTPQPRLRTGFFSILESDKLPPGTIKEACTSVGVAKHGRPIGLDEKIKVDLIVIGSVAVDPKTGARLGKGEGFAELEYGMLRYMGAIDDSTPVVTSVHDCQLVDDIPVEKLLIHDVPVDIICTPTQVIFTNTSIPKPQAAEHLIETLLAKDSSALKLIWDKDSELGKDNIYADDVIFIVFTQQPWPSTLKLALPTAMAQQGEASISDPNAWKWVIRKRIWDSMEAHNFAQNPRPVHHHIPNFVGASSAAHKMRELDVFKAAQCVMVTPDTPQKQVRFLTLSDGKKLLTPQPRIATGFLSILESNMLPPGAIEEACTSVGVDKHGRPIGLDEKIKVDLFVIGSVAVDPKTGARLGKGEGFAELEYGILRYMGAIDDSTTVVTSVHDCQLVDDIPVEKLLIHDVPVDIICTPTQVIFTKTSIPKPQGIYWYKLSSEKLGQIRILRELKKRIER</sequence>
<dbReference type="Gene3D" id="3.40.50.10420">
    <property type="entry name" value="NagB/RpiA/CoA transferase-like"/>
    <property type="match status" value="2"/>
</dbReference>
<dbReference type="SUPFAM" id="SSF100950">
    <property type="entry name" value="NagB/RpiA/CoA transferase-like"/>
    <property type="match status" value="2"/>
</dbReference>
<comment type="caution">
    <text evidence="1">The sequence shown here is derived from an EMBL/GenBank/DDBJ whole genome shotgun (WGS) entry which is preliminary data.</text>
</comment>
<dbReference type="EMBL" id="JASCZI010030437">
    <property type="protein sequence ID" value="MED6122620.1"/>
    <property type="molecule type" value="Genomic_DNA"/>
</dbReference>
<dbReference type="PANTHER" id="PTHR13017:SF0">
    <property type="entry name" value="METHENYLTETRAHYDROFOLATE SYNTHASE DOMAIN-CONTAINING PROTEIN"/>
    <property type="match status" value="1"/>
</dbReference>
<evidence type="ECO:0000313" key="2">
    <source>
        <dbReference type="Proteomes" id="UP001341840"/>
    </source>
</evidence>
<gene>
    <name evidence="1" type="ORF">PIB30_041392</name>
</gene>
<organism evidence="1 2">
    <name type="scientific">Stylosanthes scabra</name>
    <dbReference type="NCBI Taxonomy" id="79078"/>
    <lineage>
        <taxon>Eukaryota</taxon>
        <taxon>Viridiplantae</taxon>
        <taxon>Streptophyta</taxon>
        <taxon>Embryophyta</taxon>
        <taxon>Tracheophyta</taxon>
        <taxon>Spermatophyta</taxon>
        <taxon>Magnoliopsida</taxon>
        <taxon>eudicotyledons</taxon>
        <taxon>Gunneridae</taxon>
        <taxon>Pentapetalae</taxon>
        <taxon>rosids</taxon>
        <taxon>fabids</taxon>
        <taxon>Fabales</taxon>
        <taxon>Fabaceae</taxon>
        <taxon>Papilionoideae</taxon>
        <taxon>50 kb inversion clade</taxon>
        <taxon>dalbergioids sensu lato</taxon>
        <taxon>Dalbergieae</taxon>
        <taxon>Pterocarpus clade</taxon>
        <taxon>Stylosanthes</taxon>
    </lineage>
</organism>
<dbReference type="Proteomes" id="UP001341840">
    <property type="component" value="Unassembled WGS sequence"/>
</dbReference>